<dbReference type="EMBL" id="ML182878">
    <property type="protein sequence ID" value="THU75117.1"/>
    <property type="molecule type" value="Genomic_DNA"/>
</dbReference>
<dbReference type="GO" id="GO:0005525">
    <property type="term" value="F:GTP binding"/>
    <property type="evidence" value="ECO:0007669"/>
    <property type="project" value="InterPro"/>
</dbReference>
<dbReference type="SUPFAM" id="SSF52540">
    <property type="entry name" value="P-loop containing nucleoside triphosphate hydrolases"/>
    <property type="match status" value="1"/>
</dbReference>
<dbReference type="InterPro" id="IPR006073">
    <property type="entry name" value="GTP-bd"/>
</dbReference>
<dbReference type="Pfam" id="PF01926">
    <property type="entry name" value="MMR_HSR1"/>
    <property type="match status" value="1"/>
</dbReference>
<dbReference type="OrthoDB" id="3172613at2759"/>
<reference evidence="2 3" key="1">
    <citation type="journal article" date="2019" name="Nat. Ecol. Evol.">
        <title>Megaphylogeny resolves global patterns of mushroom evolution.</title>
        <authorList>
            <person name="Varga T."/>
            <person name="Krizsan K."/>
            <person name="Foldi C."/>
            <person name="Dima B."/>
            <person name="Sanchez-Garcia M."/>
            <person name="Sanchez-Ramirez S."/>
            <person name="Szollosi G.J."/>
            <person name="Szarkandi J.G."/>
            <person name="Papp V."/>
            <person name="Albert L."/>
            <person name="Andreopoulos W."/>
            <person name="Angelini C."/>
            <person name="Antonin V."/>
            <person name="Barry K.W."/>
            <person name="Bougher N.L."/>
            <person name="Buchanan P."/>
            <person name="Buyck B."/>
            <person name="Bense V."/>
            <person name="Catcheside P."/>
            <person name="Chovatia M."/>
            <person name="Cooper J."/>
            <person name="Damon W."/>
            <person name="Desjardin D."/>
            <person name="Finy P."/>
            <person name="Geml J."/>
            <person name="Haridas S."/>
            <person name="Hughes K."/>
            <person name="Justo A."/>
            <person name="Karasinski D."/>
            <person name="Kautmanova I."/>
            <person name="Kiss B."/>
            <person name="Kocsube S."/>
            <person name="Kotiranta H."/>
            <person name="LaButti K.M."/>
            <person name="Lechner B.E."/>
            <person name="Liimatainen K."/>
            <person name="Lipzen A."/>
            <person name="Lukacs Z."/>
            <person name="Mihaltcheva S."/>
            <person name="Morgado L.N."/>
            <person name="Niskanen T."/>
            <person name="Noordeloos M.E."/>
            <person name="Ohm R.A."/>
            <person name="Ortiz-Santana B."/>
            <person name="Ovrebo C."/>
            <person name="Racz N."/>
            <person name="Riley R."/>
            <person name="Savchenko A."/>
            <person name="Shiryaev A."/>
            <person name="Soop K."/>
            <person name="Spirin V."/>
            <person name="Szebenyi C."/>
            <person name="Tomsovsky M."/>
            <person name="Tulloss R.E."/>
            <person name="Uehling J."/>
            <person name="Grigoriev I.V."/>
            <person name="Vagvolgyi C."/>
            <person name="Papp T."/>
            <person name="Martin F.M."/>
            <person name="Miettinen O."/>
            <person name="Hibbett D.S."/>
            <person name="Nagy L.G."/>
        </authorList>
    </citation>
    <scope>NUCLEOTIDE SEQUENCE [LARGE SCALE GENOMIC DNA]</scope>
    <source>
        <strain evidence="2 3">CBS 962.96</strain>
    </source>
</reference>
<dbReference type="InterPro" id="IPR027417">
    <property type="entry name" value="P-loop_NTPase"/>
</dbReference>
<dbReference type="Gene3D" id="3.40.50.300">
    <property type="entry name" value="P-loop containing nucleotide triphosphate hydrolases"/>
    <property type="match status" value="1"/>
</dbReference>
<protein>
    <recommendedName>
        <fullName evidence="1">G domain-containing protein</fullName>
    </recommendedName>
</protein>
<dbReference type="AlphaFoldDB" id="A0A4S8KIA3"/>
<feature type="non-terminal residue" evidence="2">
    <location>
        <position position="1"/>
    </location>
</feature>
<evidence type="ECO:0000313" key="2">
    <source>
        <dbReference type="EMBL" id="THU75117.1"/>
    </source>
</evidence>
<name>A0A4S8KIA3_DENBC</name>
<gene>
    <name evidence="2" type="ORF">K435DRAFT_588535</name>
</gene>
<evidence type="ECO:0000259" key="1">
    <source>
        <dbReference type="Pfam" id="PF01926"/>
    </source>
</evidence>
<keyword evidence="3" id="KW-1185">Reference proteome</keyword>
<accession>A0A4S8KIA3</accession>
<dbReference type="Proteomes" id="UP000297245">
    <property type="component" value="Unassembled WGS sequence"/>
</dbReference>
<organism evidence="2 3">
    <name type="scientific">Dendrothele bispora (strain CBS 962.96)</name>
    <dbReference type="NCBI Taxonomy" id="1314807"/>
    <lineage>
        <taxon>Eukaryota</taxon>
        <taxon>Fungi</taxon>
        <taxon>Dikarya</taxon>
        <taxon>Basidiomycota</taxon>
        <taxon>Agaricomycotina</taxon>
        <taxon>Agaricomycetes</taxon>
        <taxon>Agaricomycetidae</taxon>
        <taxon>Agaricales</taxon>
        <taxon>Agaricales incertae sedis</taxon>
        <taxon>Dendrothele</taxon>
    </lineage>
</organism>
<feature type="non-terminal residue" evidence="2">
    <location>
        <position position="107"/>
    </location>
</feature>
<feature type="domain" description="G" evidence="1">
    <location>
        <begin position="12"/>
        <end position="83"/>
    </location>
</feature>
<evidence type="ECO:0000313" key="3">
    <source>
        <dbReference type="Proteomes" id="UP000297245"/>
    </source>
</evidence>
<sequence>ALKLRQKYKHFRVLVIGRANAGKTTLLKRVCNTDEDPCIYDEQGGKLRGIHDIDRPFSFKSNPEFIFHDSPGFEAGGEEELRRVWEFIKRRGAKATEVEDQLHAIWY</sequence>
<proteinExistence type="predicted"/>